<accession>A0A0V0XDL4</accession>
<dbReference type="Proteomes" id="UP000054815">
    <property type="component" value="Unassembled WGS sequence"/>
</dbReference>
<dbReference type="EMBL" id="JYDU01000594">
    <property type="protein sequence ID" value="KRX85909.1"/>
    <property type="molecule type" value="Genomic_DNA"/>
</dbReference>
<comment type="caution">
    <text evidence="1">The sequence shown here is derived from an EMBL/GenBank/DDBJ whole genome shotgun (WGS) entry which is preliminary data.</text>
</comment>
<reference evidence="1 2" key="1">
    <citation type="submission" date="2015-01" db="EMBL/GenBank/DDBJ databases">
        <title>Evolution of Trichinella species and genotypes.</title>
        <authorList>
            <person name="Korhonen P.K."/>
            <person name="Edoardo P."/>
            <person name="Giuseppe L.R."/>
            <person name="Gasser R.B."/>
        </authorList>
    </citation>
    <scope>NUCLEOTIDE SEQUENCE [LARGE SCALE GENOMIC DNA]</scope>
    <source>
        <strain evidence="1">ISS141</strain>
    </source>
</reference>
<proteinExistence type="predicted"/>
<gene>
    <name evidence="1" type="ORF">T4E_2279</name>
</gene>
<evidence type="ECO:0000313" key="2">
    <source>
        <dbReference type="Proteomes" id="UP000054815"/>
    </source>
</evidence>
<sequence length="62" mass="7416">MAKINANILLQVAQQFLCCIQRSNVYFLERQWFYYLFTFTNVCYKDLLNNPEMVISSEHCAQ</sequence>
<protein>
    <submittedName>
        <fullName evidence="1">Uncharacterized protein</fullName>
    </submittedName>
</protein>
<evidence type="ECO:0000313" key="1">
    <source>
        <dbReference type="EMBL" id="KRX85909.1"/>
    </source>
</evidence>
<name>A0A0V0XDL4_TRIPS</name>
<organism evidence="1 2">
    <name type="scientific">Trichinella pseudospiralis</name>
    <name type="common">Parasitic roundworm</name>
    <dbReference type="NCBI Taxonomy" id="6337"/>
    <lineage>
        <taxon>Eukaryota</taxon>
        <taxon>Metazoa</taxon>
        <taxon>Ecdysozoa</taxon>
        <taxon>Nematoda</taxon>
        <taxon>Enoplea</taxon>
        <taxon>Dorylaimia</taxon>
        <taxon>Trichinellida</taxon>
        <taxon>Trichinellidae</taxon>
        <taxon>Trichinella</taxon>
    </lineage>
</organism>
<dbReference type="AlphaFoldDB" id="A0A0V0XDL4"/>